<evidence type="ECO:0000313" key="4">
    <source>
        <dbReference type="EMBL" id="KAJ8946146.1"/>
    </source>
</evidence>
<dbReference type="PANTHER" id="PTHR21694">
    <property type="entry name" value="COILED-COIL DOMAIN-CONTAINING PROTEIN 63"/>
    <property type="match status" value="1"/>
</dbReference>
<keyword evidence="5" id="KW-1185">Reference proteome</keyword>
<dbReference type="AlphaFoldDB" id="A0AAV8Y3Z0"/>
<dbReference type="Proteomes" id="UP001162156">
    <property type="component" value="Unassembled WGS sequence"/>
</dbReference>
<evidence type="ECO:0000256" key="2">
    <source>
        <dbReference type="SAM" id="Coils"/>
    </source>
</evidence>
<gene>
    <name evidence="4" type="ORF">NQ314_008968</name>
</gene>
<keyword evidence="1 2" id="KW-0175">Coiled coil</keyword>
<comment type="caution">
    <text evidence="4">The sequence shown here is derived from an EMBL/GenBank/DDBJ whole genome shotgun (WGS) entry which is preliminary data.</text>
</comment>
<feature type="coiled-coil region" evidence="2">
    <location>
        <begin position="62"/>
        <end position="189"/>
    </location>
</feature>
<evidence type="ECO:0000259" key="3">
    <source>
        <dbReference type="Pfam" id="PF21773"/>
    </source>
</evidence>
<protein>
    <recommendedName>
        <fullName evidence="3">ODAD1 central coiled coil region domain-containing protein</fullName>
    </recommendedName>
</protein>
<name>A0AAV8Y3Z0_9CUCU</name>
<sequence length="217" mass="25628">MVDLIEQATLAFDQREEWCSKLEALKKRAHNDFIAHSEEMREVQRQLDHYLTLREFLSVKGQRRILKDLEEKERKKKEFQIQNLENQLKLYEQTLEQIQDDVQRIASQFVKQEEENFALFNYVNELNHEIETLHATMAELEEKIDEQVELSQARTKERQATLRSLQYDLDEAIKKAEAGENDVKEAEKVLKDVLNGIEGIFNLLNCDRGPILELLGR</sequence>
<feature type="domain" description="ODAD1 central coiled coil region" evidence="3">
    <location>
        <begin position="1"/>
        <end position="216"/>
    </location>
</feature>
<evidence type="ECO:0000256" key="1">
    <source>
        <dbReference type="ARBA" id="ARBA00023054"/>
    </source>
</evidence>
<reference evidence="4" key="1">
    <citation type="journal article" date="2023" name="Insect Mol. Biol.">
        <title>Genome sequencing provides insights into the evolution of gene families encoding plant cell wall-degrading enzymes in longhorned beetles.</title>
        <authorList>
            <person name="Shin N.R."/>
            <person name="Okamura Y."/>
            <person name="Kirsch R."/>
            <person name="Pauchet Y."/>
        </authorList>
    </citation>
    <scope>NUCLEOTIDE SEQUENCE</scope>
    <source>
        <strain evidence="4">RBIC_L_NR</strain>
    </source>
</reference>
<dbReference type="Pfam" id="PF21773">
    <property type="entry name" value="ODAD1_CC"/>
    <property type="match status" value="1"/>
</dbReference>
<evidence type="ECO:0000313" key="5">
    <source>
        <dbReference type="Proteomes" id="UP001162156"/>
    </source>
</evidence>
<proteinExistence type="predicted"/>
<accession>A0AAV8Y3Z0</accession>
<dbReference type="InterPro" id="IPR051876">
    <property type="entry name" value="ODA-DC/CCD"/>
</dbReference>
<dbReference type="PANTHER" id="PTHR21694:SF18">
    <property type="entry name" value="COILED-COIL DOMAIN-CONTAINING PROTEIN 63"/>
    <property type="match status" value="1"/>
</dbReference>
<dbReference type="InterPro" id="IPR049258">
    <property type="entry name" value="ODAD1_CC"/>
</dbReference>
<organism evidence="4 5">
    <name type="scientific">Rhamnusium bicolor</name>
    <dbReference type="NCBI Taxonomy" id="1586634"/>
    <lineage>
        <taxon>Eukaryota</taxon>
        <taxon>Metazoa</taxon>
        <taxon>Ecdysozoa</taxon>
        <taxon>Arthropoda</taxon>
        <taxon>Hexapoda</taxon>
        <taxon>Insecta</taxon>
        <taxon>Pterygota</taxon>
        <taxon>Neoptera</taxon>
        <taxon>Endopterygota</taxon>
        <taxon>Coleoptera</taxon>
        <taxon>Polyphaga</taxon>
        <taxon>Cucujiformia</taxon>
        <taxon>Chrysomeloidea</taxon>
        <taxon>Cerambycidae</taxon>
        <taxon>Lepturinae</taxon>
        <taxon>Rhagiini</taxon>
        <taxon>Rhamnusium</taxon>
    </lineage>
</organism>
<dbReference type="EMBL" id="JANEYF010002463">
    <property type="protein sequence ID" value="KAJ8946146.1"/>
    <property type="molecule type" value="Genomic_DNA"/>
</dbReference>